<gene>
    <name evidence="1" type="primary">FCPE</name>
    <name evidence="1" type="ORF">SPIL2461_LOCUS4868</name>
</gene>
<proteinExistence type="predicted"/>
<dbReference type="OrthoDB" id="442638at2759"/>
<protein>
    <submittedName>
        <fullName evidence="1">FCPE protein</fullName>
    </submittedName>
</protein>
<reference evidence="1" key="1">
    <citation type="submission" date="2021-02" db="EMBL/GenBank/DDBJ databases">
        <authorList>
            <person name="Dougan E. K."/>
            <person name="Rhodes N."/>
            <person name="Thang M."/>
            <person name="Chan C."/>
        </authorList>
    </citation>
    <scope>NUCLEOTIDE SEQUENCE</scope>
</reference>
<evidence type="ECO:0000313" key="2">
    <source>
        <dbReference type="Proteomes" id="UP000649617"/>
    </source>
</evidence>
<dbReference type="EMBL" id="CAJNIZ010006604">
    <property type="protein sequence ID" value="CAE7251348.1"/>
    <property type="molecule type" value="Genomic_DNA"/>
</dbReference>
<dbReference type="Proteomes" id="UP000649617">
    <property type="component" value="Unassembled WGS sequence"/>
</dbReference>
<accession>A0A812M3B0</accession>
<organism evidence="1 2">
    <name type="scientific">Symbiodinium pilosum</name>
    <name type="common">Dinoflagellate</name>
    <dbReference type="NCBI Taxonomy" id="2952"/>
    <lineage>
        <taxon>Eukaryota</taxon>
        <taxon>Sar</taxon>
        <taxon>Alveolata</taxon>
        <taxon>Dinophyceae</taxon>
        <taxon>Suessiales</taxon>
        <taxon>Symbiodiniaceae</taxon>
        <taxon>Symbiodinium</taxon>
    </lineage>
</organism>
<feature type="non-terminal residue" evidence="1">
    <location>
        <position position="1"/>
    </location>
</feature>
<evidence type="ECO:0000313" key="1">
    <source>
        <dbReference type="EMBL" id="CAE7251348.1"/>
    </source>
</evidence>
<name>A0A812M3B0_SYMPI</name>
<keyword evidence="2" id="KW-1185">Reference proteome</keyword>
<comment type="caution">
    <text evidence="1">The sequence shown here is derived from an EMBL/GenBank/DDBJ whole genome shotgun (WGS) entry which is preliminary data.</text>
</comment>
<dbReference type="AlphaFoldDB" id="A0A812M3B0"/>
<sequence length="397" mass="45841">SLQYVVVDVMSVAFEDLPPSDTLIFCYNNLDQLLDPRLLTKCAFGIWRQRGQAFCEHVFVSWMSTMRSLPPNEVNRVGERFSGNTFLTRCLALLYVAAHDLEDFIREDYRVAGKFRFPESFSDFHDKRWPEDALEDFLHQTFASLVIELIREKMVVRTVQESFPCQCVTVKSELWKLVKGEKLYRNHPASFLRGLHDGLGADLLMALIDKGLPRWYWASCLGPFNDNLLQYIIEPATDLVARDGKEEAEGRLCICLAHRFSLEELCHRNQDGRNALSYAEEFAGHFEGRRAFLFPEDGAIWIQVRDVIKQEMETHARAFQGNLLALVELTRSVRAGLGGNLVMTTLLNRLPHLKSKCGNEQQLLERMGWRFVERNKNRQIQEVLNWHFQAVGRGIRA</sequence>